<sequence length="106" mass="12648">MKLFETLDKDLEESFKRVVSIGWKLRKIIAYGSEKTKELEDEQYRLNNYHKSFNIIKETFYSHTTPSGKIYMNKIKNDLKIIEDKAVKNEKFELAHISQIYQQKIG</sequence>
<dbReference type="Proteomes" id="UP001257234">
    <property type="component" value="Unassembled WGS sequence"/>
</dbReference>
<gene>
    <name evidence="1" type="ORF">RE431_09135</name>
</gene>
<reference evidence="2" key="1">
    <citation type="submission" date="2023-07" db="EMBL/GenBank/DDBJ databases">
        <title>Christiangramia sp. SM2212., a novel bacterium of the family Flavobacteriaceae isolated from the sea sediment.</title>
        <authorList>
            <person name="Wang J."/>
            <person name="Zhang X."/>
        </authorList>
    </citation>
    <scope>NUCLEOTIDE SEQUENCE [LARGE SCALE GENOMIC DNA]</scope>
    <source>
        <strain evidence="2">SM2212</strain>
    </source>
</reference>
<protein>
    <submittedName>
        <fullName evidence="1">Uncharacterized protein</fullName>
    </submittedName>
</protein>
<accession>A0ABU1EQY5</accession>
<name>A0ABU1EQY5_9FLAO</name>
<dbReference type="RefSeq" id="WP_309561676.1">
    <property type="nucleotide sequence ID" value="NZ_JAVJIU010000003.1"/>
</dbReference>
<comment type="caution">
    <text evidence="1">The sequence shown here is derived from an EMBL/GenBank/DDBJ whole genome shotgun (WGS) entry which is preliminary data.</text>
</comment>
<keyword evidence="2" id="KW-1185">Reference proteome</keyword>
<evidence type="ECO:0000313" key="1">
    <source>
        <dbReference type="EMBL" id="MDR5590804.1"/>
    </source>
</evidence>
<proteinExistence type="predicted"/>
<organism evidence="1 2">
    <name type="scientific">Christiangramia sediminicola</name>
    <dbReference type="NCBI Taxonomy" id="3073267"/>
    <lineage>
        <taxon>Bacteria</taxon>
        <taxon>Pseudomonadati</taxon>
        <taxon>Bacteroidota</taxon>
        <taxon>Flavobacteriia</taxon>
        <taxon>Flavobacteriales</taxon>
        <taxon>Flavobacteriaceae</taxon>
        <taxon>Christiangramia</taxon>
    </lineage>
</organism>
<evidence type="ECO:0000313" key="2">
    <source>
        <dbReference type="Proteomes" id="UP001257234"/>
    </source>
</evidence>
<dbReference type="EMBL" id="JAVJIU010000003">
    <property type="protein sequence ID" value="MDR5590804.1"/>
    <property type="molecule type" value="Genomic_DNA"/>
</dbReference>